<comment type="caution">
    <text evidence="1">The sequence shown here is derived from an EMBL/GenBank/DDBJ whole genome shotgun (WGS) entry which is preliminary data.</text>
</comment>
<dbReference type="NCBIfam" id="TIGR01547">
    <property type="entry name" value="phage_term_2"/>
    <property type="match status" value="1"/>
</dbReference>
<sequence length="419" mass="48062">MAANNFYPFSKKQLAVLTWWCAGSPAADKNGVICDGAVRSGKTLCMSISFISWAFYRFNGTSFAICGKTIASLRRNVVTPLLPVLNSLGFNCDYRLSRNLIEIERGGRRNRFYLFGGRDESSASLIQGMTLGGVMLDEAALMPRSFVEQALARCSLEEAKYWFNCNPEHPFHWFYNEWILKKEQKKMLYLHFTMEDNPSLSREVIKRYKNLYSGAFYERFIEGKWVAADGLVYPMFSAKRHIKQNPGSFTQFYLSCDYGTVNPFSLGLWGKHGSVWYRIGEFYHSARDSGVQLTDEEYYEKLCALAGGRKIEALVIDPSAASFAETVRRHGKYRVIKADNDVLKGINLVCRALKEEQIFFCPACEDTIREFSVYRWDNDIKRDSPKKENDHAMDDIRYFVSTVLNGKSGDIYTFAVERM</sequence>
<proteinExistence type="predicted"/>
<dbReference type="Gene3D" id="3.40.50.300">
    <property type="entry name" value="P-loop containing nucleotide triphosphate hydrolases"/>
    <property type="match status" value="1"/>
</dbReference>
<dbReference type="InterPro" id="IPR027417">
    <property type="entry name" value="P-loop_NTPase"/>
</dbReference>
<dbReference type="Pfam" id="PF03237">
    <property type="entry name" value="Terminase_6N"/>
    <property type="match status" value="1"/>
</dbReference>
<dbReference type="EMBL" id="DXGE01000016">
    <property type="protein sequence ID" value="HIW85625.1"/>
    <property type="molecule type" value="Genomic_DNA"/>
</dbReference>
<accession>A0A9D1RDS6</accession>
<organism evidence="1 2">
    <name type="scientific">Candidatus Eubacterium faecipullorum</name>
    <dbReference type="NCBI Taxonomy" id="2838571"/>
    <lineage>
        <taxon>Bacteria</taxon>
        <taxon>Bacillati</taxon>
        <taxon>Bacillota</taxon>
        <taxon>Clostridia</taxon>
        <taxon>Eubacteriales</taxon>
        <taxon>Eubacteriaceae</taxon>
        <taxon>Eubacterium</taxon>
    </lineage>
</organism>
<gene>
    <name evidence="1" type="ORF">IAA48_03930</name>
</gene>
<reference evidence="1" key="2">
    <citation type="submission" date="2021-04" db="EMBL/GenBank/DDBJ databases">
        <authorList>
            <person name="Gilroy R."/>
        </authorList>
    </citation>
    <scope>NUCLEOTIDE SEQUENCE</scope>
    <source>
        <strain evidence="1">421</strain>
    </source>
</reference>
<name>A0A9D1RDS6_9FIRM</name>
<evidence type="ECO:0000313" key="2">
    <source>
        <dbReference type="Proteomes" id="UP000824205"/>
    </source>
</evidence>
<dbReference type="Gene3D" id="3.30.420.280">
    <property type="match status" value="1"/>
</dbReference>
<dbReference type="Proteomes" id="UP000824205">
    <property type="component" value="Unassembled WGS sequence"/>
</dbReference>
<protein>
    <submittedName>
        <fullName evidence="1">PBSX family phage terminase large subunit</fullName>
    </submittedName>
</protein>
<dbReference type="AlphaFoldDB" id="A0A9D1RDS6"/>
<evidence type="ECO:0000313" key="1">
    <source>
        <dbReference type="EMBL" id="HIW85625.1"/>
    </source>
</evidence>
<reference evidence="1" key="1">
    <citation type="journal article" date="2021" name="PeerJ">
        <title>Extensive microbial diversity within the chicken gut microbiome revealed by metagenomics and culture.</title>
        <authorList>
            <person name="Gilroy R."/>
            <person name="Ravi A."/>
            <person name="Getino M."/>
            <person name="Pursley I."/>
            <person name="Horton D.L."/>
            <person name="Alikhan N.F."/>
            <person name="Baker D."/>
            <person name="Gharbi K."/>
            <person name="Hall N."/>
            <person name="Watson M."/>
            <person name="Adriaenssens E.M."/>
            <person name="Foster-Nyarko E."/>
            <person name="Jarju S."/>
            <person name="Secka A."/>
            <person name="Antonio M."/>
            <person name="Oren A."/>
            <person name="Chaudhuri R.R."/>
            <person name="La Ragione R."/>
            <person name="Hildebrand F."/>
            <person name="Pallen M.J."/>
        </authorList>
    </citation>
    <scope>NUCLEOTIDE SEQUENCE</scope>
    <source>
        <strain evidence="1">421</strain>
    </source>
</reference>
<dbReference type="InterPro" id="IPR006437">
    <property type="entry name" value="Phage_terminase_lsu"/>
</dbReference>